<dbReference type="EMBL" id="CP147920">
    <property type="protein sequence ID" value="XAU15385.1"/>
    <property type="molecule type" value="Genomic_DNA"/>
</dbReference>
<feature type="transmembrane region" description="Helical" evidence="4">
    <location>
        <begin position="44"/>
        <end position="65"/>
    </location>
</feature>
<dbReference type="InterPro" id="IPR011701">
    <property type="entry name" value="MFS"/>
</dbReference>
<name>A0ABZ3HCF8_9BACT</name>
<keyword evidence="7" id="KW-1185">Reference proteome</keyword>
<keyword evidence="2 4" id="KW-1133">Transmembrane helix</keyword>
<feature type="transmembrane region" description="Helical" evidence="4">
    <location>
        <begin position="85"/>
        <end position="105"/>
    </location>
</feature>
<evidence type="ECO:0000256" key="3">
    <source>
        <dbReference type="ARBA" id="ARBA00023136"/>
    </source>
</evidence>
<dbReference type="CDD" id="cd17370">
    <property type="entry name" value="MFS_MJ1317_like"/>
    <property type="match status" value="1"/>
</dbReference>
<dbReference type="RefSeq" id="WP_345972875.1">
    <property type="nucleotide sequence ID" value="NZ_CP147920.1"/>
</dbReference>
<evidence type="ECO:0000313" key="6">
    <source>
        <dbReference type="EMBL" id="XAU15385.1"/>
    </source>
</evidence>
<evidence type="ECO:0000259" key="5">
    <source>
        <dbReference type="PROSITE" id="PS50850"/>
    </source>
</evidence>
<gene>
    <name evidence="6" type="ORF">WCY31_01490</name>
</gene>
<protein>
    <submittedName>
        <fullName evidence="6">MFS transporter</fullName>
    </submittedName>
</protein>
<dbReference type="Proteomes" id="UP001447842">
    <property type="component" value="Chromosome"/>
</dbReference>
<evidence type="ECO:0000256" key="2">
    <source>
        <dbReference type="ARBA" id="ARBA00022989"/>
    </source>
</evidence>
<proteinExistence type="predicted"/>
<feature type="transmembrane region" description="Helical" evidence="4">
    <location>
        <begin position="358"/>
        <end position="377"/>
    </location>
</feature>
<dbReference type="PANTHER" id="PTHR23518">
    <property type="entry name" value="C-METHYLTRANSFERASE"/>
    <property type="match status" value="1"/>
</dbReference>
<evidence type="ECO:0000256" key="1">
    <source>
        <dbReference type="ARBA" id="ARBA00022692"/>
    </source>
</evidence>
<evidence type="ECO:0000313" key="7">
    <source>
        <dbReference type="Proteomes" id="UP001447842"/>
    </source>
</evidence>
<organism evidence="6 7">
    <name type="scientific">Sulfurimonas diazotrophicus</name>
    <dbReference type="NCBI Taxonomy" id="3131939"/>
    <lineage>
        <taxon>Bacteria</taxon>
        <taxon>Pseudomonadati</taxon>
        <taxon>Campylobacterota</taxon>
        <taxon>Epsilonproteobacteria</taxon>
        <taxon>Campylobacterales</taxon>
        <taxon>Sulfurimonadaceae</taxon>
        <taxon>Sulfurimonas</taxon>
    </lineage>
</organism>
<reference evidence="6 7" key="1">
    <citation type="submission" date="2024-03" db="EMBL/GenBank/DDBJ databases">
        <title>Sulfurimonas sp. HSL3-1.</title>
        <authorList>
            <person name="Wang S."/>
        </authorList>
    </citation>
    <scope>NUCLEOTIDE SEQUENCE [LARGE SCALE GENOMIC DNA]</scope>
    <source>
        <strain evidence="6 7">HSL3-1</strain>
    </source>
</reference>
<accession>A0ABZ3HCF8</accession>
<dbReference type="PANTHER" id="PTHR23518:SF2">
    <property type="entry name" value="MAJOR FACILITATOR SUPERFAMILY TRANSPORTER"/>
    <property type="match status" value="1"/>
</dbReference>
<dbReference type="InterPro" id="IPR020846">
    <property type="entry name" value="MFS_dom"/>
</dbReference>
<feature type="transmembrane region" description="Helical" evidence="4">
    <location>
        <begin position="269"/>
        <end position="289"/>
    </location>
</feature>
<dbReference type="InterPro" id="IPR036259">
    <property type="entry name" value="MFS_trans_sf"/>
</dbReference>
<dbReference type="PROSITE" id="PS50850">
    <property type="entry name" value="MFS"/>
    <property type="match status" value="1"/>
</dbReference>
<keyword evidence="1 4" id="KW-0812">Transmembrane</keyword>
<feature type="transmembrane region" description="Helical" evidence="4">
    <location>
        <begin position="165"/>
        <end position="189"/>
    </location>
</feature>
<feature type="transmembrane region" description="Helical" evidence="4">
    <location>
        <begin position="210"/>
        <end position="232"/>
    </location>
</feature>
<dbReference type="Gene3D" id="1.20.1250.20">
    <property type="entry name" value="MFS general substrate transporter like domains"/>
    <property type="match status" value="2"/>
</dbReference>
<evidence type="ECO:0000256" key="4">
    <source>
        <dbReference type="SAM" id="Phobius"/>
    </source>
</evidence>
<feature type="domain" description="Major facilitator superfamily (MFS) profile" evidence="5">
    <location>
        <begin position="1"/>
        <end position="382"/>
    </location>
</feature>
<dbReference type="SUPFAM" id="SSF103473">
    <property type="entry name" value="MFS general substrate transporter"/>
    <property type="match status" value="1"/>
</dbReference>
<feature type="transmembrane region" description="Helical" evidence="4">
    <location>
        <begin position="20"/>
        <end position="37"/>
    </location>
</feature>
<feature type="transmembrane region" description="Helical" evidence="4">
    <location>
        <begin position="295"/>
        <end position="315"/>
    </location>
</feature>
<feature type="transmembrane region" description="Helical" evidence="4">
    <location>
        <begin position="238"/>
        <end position="262"/>
    </location>
</feature>
<keyword evidence="3 4" id="KW-0472">Membrane</keyword>
<feature type="transmembrane region" description="Helical" evidence="4">
    <location>
        <begin position="327"/>
        <end position="352"/>
    </location>
</feature>
<sequence>MHSIDQNVVRLGWVSYFTDLASAMVNPILPIFVITVLHEGMDKLGVIVAVATFVSYALRMVSGYIADYYGVVKPLVVGGYLFSALSKPLLGFSHGWGSIAALRALERVGKGVRSAPKDLMIASYARENAHGKTFGFHKTMDIAGEFSGTLLLFGLLWYFGDSEGVIRTLFFATLIPGLIGLVIVIFFVRDIPKSVRCTERFRLSSADKKTVLQLLFYFLFLFFIFSEAFFTVQAKTVGIATALIPLLFAVSTGVQTLTSYLFGLGSDRFGSGAVNAFGYGCGIVAQALLWLQMPAATWAAFAFLGLFTVATLNANRAMIAQQAENRGSVYGIFYAAVALFAAAGAAFGGWLWEQFGMQTALDVALGGTLAVSVLYGLKKGLRG</sequence>
<dbReference type="Pfam" id="PF07690">
    <property type="entry name" value="MFS_1"/>
    <property type="match status" value="1"/>
</dbReference>
<feature type="transmembrane region" description="Helical" evidence="4">
    <location>
        <begin position="142"/>
        <end position="159"/>
    </location>
</feature>